<name>A0ABY7YP91_9HYPH</name>
<keyword evidence="2" id="KW-1185">Reference proteome</keyword>
<dbReference type="Proteomes" id="UP001220530">
    <property type="component" value="Chromosome"/>
</dbReference>
<organism evidence="1 2">
    <name type="scientific">Devosia algicola</name>
    <dbReference type="NCBI Taxonomy" id="3026418"/>
    <lineage>
        <taxon>Bacteria</taxon>
        <taxon>Pseudomonadati</taxon>
        <taxon>Pseudomonadota</taxon>
        <taxon>Alphaproteobacteria</taxon>
        <taxon>Hyphomicrobiales</taxon>
        <taxon>Devosiaceae</taxon>
        <taxon>Devosia</taxon>
    </lineage>
</organism>
<dbReference type="RefSeq" id="WP_282219525.1">
    <property type="nucleotide sequence ID" value="NZ_CP118246.1"/>
</dbReference>
<evidence type="ECO:0000313" key="1">
    <source>
        <dbReference type="EMBL" id="WDR03123.1"/>
    </source>
</evidence>
<gene>
    <name evidence="1" type="ORF">PSQ19_02700</name>
</gene>
<sequence length="49" mass="5159">MSERKPRRSELKANVTLGALKGEDCPVRAAGAPTATTDSYQLVSAPSAR</sequence>
<accession>A0ABY7YP91</accession>
<dbReference type="EMBL" id="CP118246">
    <property type="protein sequence ID" value="WDR03123.1"/>
    <property type="molecule type" value="Genomic_DNA"/>
</dbReference>
<proteinExistence type="predicted"/>
<protein>
    <submittedName>
        <fullName evidence="1">Uncharacterized protein</fullName>
    </submittedName>
</protein>
<evidence type="ECO:0000313" key="2">
    <source>
        <dbReference type="Proteomes" id="UP001220530"/>
    </source>
</evidence>
<reference evidence="1 2" key="1">
    <citation type="submission" date="2023-02" db="EMBL/GenBank/DDBJ databases">
        <title>Devosia algicola sp. nov., isolated from the phycosphere of marine algae.</title>
        <authorList>
            <person name="Kim J.M."/>
            <person name="Lee J.K."/>
            <person name="Choi B.J."/>
            <person name="Bayburt H."/>
            <person name="Jeon C.O."/>
        </authorList>
    </citation>
    <scope>NUCLEOTIDE SEQUENCE [LARGE SCALE GENOMIC DNA]</scope>
    <source>
        <strain evidence="1 2">G20-9</strain>
    </source>
</reference>